<keyword evidence="3" id="KW-0175">Coiled coil</keyword>
<evidence type="ECO:0000259" key="4">
    <source>
        <dbReference type="PROSITE" id="PS51898"/>
    </source>
</evidence>
<dbReference type="InterPro" id="IPR013762">
    <property type="entry name" value="Integrase-like_cat_sf"/>
</dbReference>
<evidence type="ECO:0000313" key="6">
    <source>
        <dbReference type="Proteomes" id="UP000186015"/>
    </source>
</evidence>
<dbReference type="SUPFAM" id="SSF56349">
    <property type="entry name" value="DNA breaking-rejoining enzymes"/>
    <property type="match status" value="1"/>
</dbReference>
<dbReference type="InterPro" id="IPR010998">
    <property type="entry name" value="Integrase_recombinase_N"/>
</dbReference>
<name>A0A1H7PJJ8_RUMAL</name>
<accession>A0A1H7PJJ8</accession>
<evidence type="ECO:0000313" key="5">
    <source>
        <dbReference type="EMBL" id="SEL35952.1"/>
    </source>
</evidence>
<feature type="coiled-coil region" evidence="3">
    <location>
        <begin position="582"/>
        <end position="631"/>
    </location>
</feature>
<dbReference type="Proteomes" id="UP000186015">
    <property type="component" value="Unassembled WGS sequence"/>
</dbReference>
<feature type="domain" description="Tyr recombinase" evidence="4">
    <location>
        <begin position="324"/>
        <end position="517"/>
    </location>
</feature>
<keyword evidence="1" id="KW-0238">DNA-binding</keyword>
<dbReference type="OrthoDB" id="568347at2"/>
<sequence length="631" mass="73877">MSIQSQRNTKSIYTPRFLFELKDFILEDTIDSKNKDIFPDRASKRNPVKRNRIPALYPFNNPYVDNEVRGFIQHLILDLHSAPGTVQEYIECFAKPWSKFINNHNEEQIFSVTQFAYEDIYSLYIEFLSDEGYKLTLTSVHHIGGDMEWLHYNYPSHHISYFIRYYKYIHSVAYPDTRSEYEKDAWDIRNLGIPFSTSVCRSRYTVSFRNISQGWLVKAAKEYCYYRIQSRTISAVLDDIKGLNLFSAFLEAEHSEINHLDELTRPIIEEYFAFIDKKNFVTTTYNRRISVLRTFLLIGNMLDLEHFPTKPLIQNDDYRRVVHKMPKCFSEFELKQMNTHINDLPIQIARIFFILENCGMRVSDICSSPINPNGEYCLGKNDNNEYIFTYYMPKAHRYNTIPVSDMVGEIIESAIEDSRNEFGENCTYIFAIDVDKPISSETFSHHMNVMAKNNDLRRDEGTPLRIKGHTFRGTVATRFANDGISMDVIRMMMGQRKMGVLNHYVKIHEKTMQEYLKPITEENEMMIQHIGKTDYDGIEPIPEPSLIPLSNGRCAKKVSTGICDHANRCYSCQMFRPSISCISLYEHQLNEAENNIAIAKLHGFDRILEKNEQLKEDLIRILKKLEAEKHE</sequence>
<gene>
    <name evidence="5" type="ORF">SAMN05216469_12222</name>
</gene>
<dbReference type="InterPro" id="IPR011010">
    <property type="entry name" value="DNA_brk_join_enz"/>
</dbReference>
<organism evidence="5 6">
    <name type="scientific">Ruminococcus albus</name>
    <dbReference type="NCBI Taxonomy" id="1264"/>
    <lineage>
        <taxon>Bacteria</taxon>
        <taxon>Bacillati</taxon>
        <taxon>Bacillota</taxon>
        <taxon>Clostridia</taxon>
        <taxon>Eubacteriales</taxon>
        <taxon>Oscillospiraceae</taxon>
        <taxon>Ruminococcus</taxon>
    </lineage>
</organism>
<dbReference type="Pfam" id="PF00589">
    <property type="entry name" value="Phage_integrase"/>
    <property type="match status" value="1"/>
</dbReference>
<dbReference type="PROSITE" id="PS51898">
    <property type="entry name" value="TYR_RECOMBINASE"/>
    <property type="match status" value="1"/>
</dbReference>
<dbReference type="Gene3D" id="1.10.443.10">
    <property type="entry name" value="Intergrase catalytic core"/>
    <property type="match status" value="1"/>
</dbReference>
<reference evidence="5 6" key="1">
    <citation type="submission" date="2016-10" db="EMBL/GenBank/DDBJ databases">
        <authorList>
            <person name="de Groot N.N."/>
        </authorList>
    </citation>
    <scope>NUCLEOTIDE SEQUENCE [LARGE SCALE GENOMIC DNA]</scope>
    <source>
        <strain evidence="5 6">KH2T6</strain>
    </source>
</reference>
<dbReference type="Gene3D" id="1.10.150.130">
    <property type="match status" value="1"/>
</dbReference>
<dbReference type="GO" id="GO:0015074">
    <property type="term" value="P:DNA integration"/>
    <property type="evidence" value="ECO:0007669"/>
    <property type="project" value="InterPro"/>
</dbReference>
<evidence type="ECO:0000256" key="2">
    <source>
        <dbReference type="ARBA" id="ARBA00023172"/>
    </source>
</evidence>
<evidence type="ECO:0000256" key="1">
    <source>
        <dbReference type="ARBA" id="ARBA00023125"/>
    </source>
</evidence>
<dbReference type="RefSeq" id="WP_074835844.1">
    <property type="nucleotide sequence ID" value="NZ_FOAT01000022.1"/>
</dbReference>
<dbReference type="InterPro" id="IPR002104">
    <property type="entry name" value="Integrase_catalytic"/>
</dbReference>
<dbReference type="AlphaFoldDB" id="A0A1H7PJJ8"/>
<keyword evidence="2" id="KW-0233">DNA recombination</keyword>
<evidence type="ECO:0000256" key="3">
    <source>
        <dbReference type="SAM" id="Coils"/>
    </source>
</evidence>
<dbReference type="CDD" id="cd00397">
    <property type="entry name" value="DNA_BRE_C"/>
    <property type="match status" value="1"/>
</dbReference>
<dbReference type="GO" id="GO:0006310">
    <property type="term" value="P:DNA recombination"/>
    <property type="evidence" value="ECO:0007669"/>
    <property type="project" value="UniProtKB-KW"/>
</dbReference>
<dbReference type="GO" id="GO:0003677">
    <property type="term" value="F:DNA binding"/>
    <property type="evidence" value="ECO:0007669"/>
    <property type="project" value="UniProtKB-KW"/>
</dbReference>
<protein>
    <submittedName>
        <fullName evidence="5">Site-specific recombinase XerD</fullName>
    </submittedName>
</protein>
<dbReference type="EMBL" id="FOAT01000022">
    <property type="protein sequence ID" value="SEL35952.1"/>
    <property type="molecule type" value="Genomic_DNA"/>
</dbReference>
<proteinExistence type="predicted"/>